<name>A0A162WMA5_9FLAO</name>
<dbReference type="InterPro" id="IPR026444">
    <property type="entry name" value="Secre_tail"/>
</dbReference>
<feature type="signal peptide" evidence="2">
    <location>
        <begin position="1"/>
        <end position="18"/>
    </location>
</feature>
<keyword evidence="5" id="KW-1185">Reference proteome</keyword>
<dbReference type="SUPFAM" id="SSF55486">
    <property type="entry name" value="Metalloproteases ('zincins'), catalytic domain"/>
    <property type="match status" value="1"/>
</dbReference>
<dbReference type="Gene3D" id="3.40.390.10">
    <property type="entry name" value="Collagenase (Catalytic Domain)"/>
    <property type="match status" value="1"/>
</dbReference>
<reference evidence="4 5" key="1">
    <citation type="submission" date="2016-01" db="EMBL/GenBank/DDBJ databases">
        <title>The draft genome sequence of Aquimarina sp. RZW4-3-2.</title>
        <authorList>
            <person name="Wang Y."/>
        </authorList>
    </citation>
    <scope>NUCLEOTIDE SEQUENCE [LARGE SCALE GENOMIC DNA]</scope>
    <source>
        <strain evidence="4 5">RZW4-3-2</strain>
    </source>
</reference>
<keyword evidence="1 2" id="KW-0732">Signal</keyword>
<dbReference type="InterPro" id="IPR006624">
    <property type="entry name" value="Beta-propeller_rpt_TECPR"/>
</dbReference>
<dbReference type="GO" id="GO:0004222">
    <property type="term" value="F:metalloendopeptidase activity"/>
    <property type="evidence" value="ECO:0007669"/>
    <property type="project" value="InterPro"/>
</dbReference>
<evidence type="ECO:0000256" key="1">
    <source>
        <dbReference type="ARBA" id="ARBA00022729"/>
    </source>
</evidence>
<dbReference type="PANTHER" id="PTHR11905">
    <property type="entry name" value="ADAM A DISINTEGRIN AND METALLOPROTEASE DOMAIN"/>
    <property type="match status" value="1"/>
</dbReference>
<protein>
    <recommendedName>
        <fullName evidence="3">Peptidase M12B domain-containing protein</fullName>
    </recommendedName>
</protein>
<proteinExistence type="predicted"/>
<dbReference type="EMBL" id="LQRT01000060">
    <property type="protein sequence ID" value="KZS38189.1"/>
    <property type="molecule type" value="Genomic_DNA"/>
</dbReference>
<evidence type="ECO:0000313" key="5">
    <source>
        <dbReference type="Proteomes" id="UP000076715"/>
    </source>
</evidence>
<evidence type="ECO:0000256" key="2">
    <source>
        <dbReference type="SAM" id="SignalP"/>
    </source>
</evidence>
<dbReference type="RefSeq" id="WP_066320213.1">
    <property type="nucleotide sequence ID" value="NZ_LQRT01000060.1"/>
</dbReference>
<sequence length="746" mass="81939">MKKNFFLLFTLFTAISFAQTKPKTPNQRVIQEKNAGALFETVNLFNSVVKSKVSELVPSEFKEYTIFSFDKSQLASFKSKAPTTINLSIPDQKSEMSLELVKARITTNDYQIIEMPSGKTIKPDDQLVHYTGIVKGEPNSVVAISFLNDEISGIISFGKESSNLVIGKLKNSSNQIIYRDNDISHLNNFACQALDNPEKESTQKQFSGNSLEKAAIKSPKIFFDIANDIVKDKGGAQGASNYIEALFNQVAVLYANDNISIRLSGIKAWTSTAPFSNDLNKYREYRNKNSFNGDLGHLVTYNYSGGLAWVNGLCGSYKYGVSGIHKSFKNVPTYSWSVLVVAHELGHNLGSPHTQDCKWNNNNTAIDGCVDTVGGCAKPGIPSGGGTIMSYCHVTSAGTNFNKGFGPQPKALIISTINSKGCVGNIQNPNCNWSKKPGNGTDIGAGSNKVYVVGTNKSIYRWNNSNWIRMSGVTAKRIDVAYGSPYIVTDKNEIYRNLSNTRWTKVPGKAFDIGGNHNTLVHIGNGNNIYSYAGGGKWNLLPGNGKGIRIDVANDGNPWIVGTNNHIYQYIGSTNKWSKKGDFKASDISISREGDVWALQLNSGIPHKYKGSGVWEKFNGILTNISVQDNGHLWGVNKNTNIYENTCVSTANIIEAPIVSALETDEVKIYPNPAKDILNIELNSQNDIFNLDISDINGKILQTHLIDTNPNTNTTKSLDVSELTTGIYFVKMKGEKKIITHKIFIE</sequence>
<organism evidence="4 5">
    <name type="scientific">Aquimarina aggregata</name>
    <dbReference type="NCBI Taxonomy" id="1642818"/>
    <lineage>
        <taxon>Bacteria</taxon>
        <taxon>Pseudomonadati</taxon>
        <taxon>Bacteroidota</taxon>
        <taxon>Flavobacteriia</taxon>
        <taxon>Flavobacteriales</taxon>
        <taxon>Flavobacteriaceae</taxon>
        <taxon>Aquimarina</taxon>
    </lineage>
</organism>
<feature type="chain" id="PRO_5007840815" description="Peptidase M12B domain-containing protein" evidence="2">
    <location>
        <begin position="19"/>
        <end position="746"/>
    </location>
</feature>
<dbReference type="AlphaFoldDB" id="A0A162WMA5"/>
<dbReference type="PANTHER" id="PTHR11905:SF159">
    <property type="entry name" value="ADAM METALLOPROTEASE"/>
    <property type="match status" value="1"/>
</dbReference>
<feature type="domain" description="Peptidase M12B" evidence="3">
    <location>
        <begin position="209"/>
        <end position="392"/>
    </location>
</feature>
<dbReference type="NCBIfam" id="TIGR04183">
    <property type="entry name" value="Por_Secre_tail"/>
    <property type="match status" value="1"/>
</dbReference>
<dbReference type="Pfam" id="PF19193">
    <property type="entry name" value="Tectonin"/>
    <property type="match status" value="1"/>
</dbReference>
<dbReference type="OrthoDB" id="1182309at2"/>
<dbReference type="PROSITE" id="PS50215">
    <property type="entry name" value="ADAM_MEPRO"/>
    <property type="match status" value="1"/>
</dbReference>
<evidence type="ECO:0000259" key="3">
    <source>
        <dbReference type="PROSITE" id="PS50215"/>
    </source>
</evidence>
<dbReference type="Pfam" id="PF18962">
    <property type="entry name" value="Por_Secre_tail"/>
    <property type="match status" value="1"/>
</dbReference>
<dbReference type="GO" id="GO:0006508">
    <property type="term" value="P:proteolysis"/>
    <property type="evidence" value="ECO:0007669"/>
    <property type="project" value="InterPro"/>
</dbReference>
<dbReference type="InterPro" id="IPR001590">
    <property type="entry name" value="Peptidase_M12B"/>
</dbReference>
<dbReference type="InterPro" id="IPR024079">
    <property type="entry name" value="MetalloPept_cat_dom_sf"/>
</dbReference>
<gene>
    <name evidence="4" type="ORF">AWE51_19315</name>
</gene>
<comment type="caution">
    <text evidence="4">The sequence shown here is derived from an EMBL/GenBank/DDBJ whole genome shotgun (WGS) entry which is preliminary data.</text>
</comment>
<evidence type="ECO:0000313" key="4">
    <source>
        <dbReference type="EMBL" id="KZS38189.1"/>
    </source>
</evidence>
<dbReference type="Pfam" id="PF13688">
    <property type="entry name" value="Reprolysin_5"/>
    <property type="match status" value="1"/>
</dbReference>
<dbReference type="STRING" id="1642818.AWE51_19315"/>
<dbReference type="Proteomes" id="UP000076715">
    <property type="component" value="Unassembled WGS sequence"/>
</dbReference>
<accession>A0A162WMA5</accession>